<reference evidence="1" key="1">
    <citation type="journal article" date="2021" name="PeerJ">
        <title>Extensive microbial diversity within the chicken gut microbiome revealed by metagenomics and culture.</title>
        <authorList>
            <person name="Gilroy R."/>
            <person name="Ravi A."/>
            <person name="Getino M."/>
            <person name="Pursley I."/>
            <person name="Horton D.L."/>
            <person name="Alikhan N.F."/>
            <person name="Baker D."/>
            <person name="Gharbi K."/>
            <person name="Hall N."/>
            <person name="Watson M."/>
            <person name="Adriaenssens E.M."/>
            <person name="Foster-Nyarko E."/>
            <person name="Jarju S."/>
            <person name="Secka A."/>
            <person name="Antonio M."/>
            <person name="Oren A."/>
            <person name="Chaudhuri R.R."/>
            <person name="La Ragione R."/>
            <person name="Hildebrand F."/>
            <person name="Pallen M.J."/>
        </authorList>
    </citation>
    <scope>NUCLEOTIDE SEQUENCE</scope>
    <source>
        <strain evidence="1">CHK186-16707</strain>
    </source>
</reference>
<gene>
    <name evidence="1" type="ORF">H9962_08475</name>
</gene>
<proteinExistence type="predicted"/>
<dbReference type="AlphaFoldDB" id="A0A9D2HFH0"/>
<comment type="caution">
    <text evidence="1">The sequence shown here is derived from an EMBL/GenBank/DDBJ whole genome shotgun (WGS) entry which is preliminary data.</text>
</comment>
<reference evidence="1" key="2">
    <citation type="submission" date="2021-04" db="EMBL/GenBank/DDBJ databases">
        <authorList>
            <person name="Gilroy R."/>
        </authorList>
    </citation>
    <scope>NUCLEOTIDE SEQUENCE</scope>
    <source>
        <strain evidence="1">CHK186-16707</strain>
    </source>
</reference>
<accession>A0A9D2HFH0</accession>
<sequence length="321" mass="35394">MSKTCPVTVFKVNTPAVITLDKLKQFAFQPIDELKTETKGVGWTSFDDMLDTAWSSSGPEYGEWLCFALRVDTRKIPAAVLKKHLAEAYKDELEKLQVEGKNFISRGRKKELKEQVQLRLLSQIQPAPMVVDLALDTSTGLLYASTVSNPLLETLTDYLKTSFDMEPEELALAGLEARSADLQEAYAVESFLSGIYGHSADVELDGHSFTVAEAGEVTLGQADGRSVTTKNEQDSVMAGLQAGLYFQKLKMTLVRADSGEQWTVTMDRGFRFPALKCPVVIGDDKGGEKAEATREGAVLERLYLISQAVAVLHTLFRAQWA</sequence>
<dbReference type="EMBL" id="DXAN01000026">
    <property type="protein sequence ID" value="HJA09206.1"/>
    <property type="molecule type" value="Genomic_DNA"/>
</dbReference>
<evidence type="ECO:0000313" key="2">
    <source>
        <dbReference type="Proteomes" id="UP000824225"/>
    </source>
</evidence>
<name>A0A9D2HFH0_9BACT</name>
<dbReference type="InterPro" id="IPR007476">
    <property type="entry name" value="RdgC"/>
</dbReference>
<protein>
    <submittedName>
        <fullName evidence="1">Recombination-associated protein RdgC</fullName>
    </submittedName>
</protein>
<organism evidence="1 2">
    <name type="scientific">Candidatus Mailhella merdigallinarum</name>
    <dbReference type="NCBI Taxonomy" id="2838658"/>
    <lineage>
        <taxon>Bacteria</taxon>
        <taxon>Pseudomonadati</taxon>
        <taxon>Thermodesulfobacteriota</taxon>
        <taxon>Desulfovibrionia</taxon>
        <taxon>Desulfovibrionales</taxon>
        <taxon>Desulfovibrionaceae</taxon>
        <taxon>Mailhella</taxon>
    </lineage>
</organism>
<dbReference type="Proteomes" id="UP000824225">
    <property type="component" value="Unassembled WGS sequence"/>
</dbReference>
<evidence type="ECO:0000313" key="1">
    <source>
        <dbReference type="EMBL" id="HJA09206.1"/>
    </source>
</evidence>
<dbReference type="Pfam" id="PF04381">
    <property type="entry name" value="RdgC"/>
    <property type="match status" value="1"/>
</dbReference>
<dbReference type="GO" id="GO:0006310">
    <property type="term" value="P:DNA recombination"/>
    <property type="evidence" value="ECO:0007669"/>
    <property type="project" value="InterPro"/>
</dbReference>